<keyword evidence="3" id="KW-0132">Cell division</keyword>
<evidence type="ECO:0000256" key="9">
    <source>
        <dbReference type="ARBA" id="ARBA00067190"/>
    </source>
</evidence>
<dbReference type="InterPro" id="IPR001763">
    <property type="entry name" value="Rhodanese-like_dom"/>
</dbReference>
<dbReference type="GO" id="GO:0051301">
    <property type="term" value="P:cell division"/>
    <property type="evidence" value="ECO:0007669"/>
    <property type="project" value="UniProtKB-KW"/>
</dbReference>
<evidence type="ECO:0000256" key="5">
    <source>
        <dbReference type="ARBA" id="ARBA00022801"/>
    </source>
</evidence>
<dbReference type="EMBL" id="ALBS01000027">
    <property type="protein sequence ID" value="EJT52361.1"/>
    <property type="molecule type" value="Genomic_DNA"/>
</dbReference>
<reference evidence="12 13" key="1">
    <citation type="journal article" date="2012" name="Eukaryot. Cell">
        <title>Draft genome sequence of CBS 2479, the standard type strain of Trichosporon asahii.</title>
        <authorList>
            <person name="Yang R.Y."/>
            <person name="Li H.T."/>
            <person name="Zhu H."/>
            <person name="Zhou G.P."/>
            <person name="Wang M."/>
            <person name="Wang L."/>
        </authorList>
    </citation>
    <scope>NUCLEOTIDE SEQUENCE [LARGE SCALE GENOMIC DNA]</scope>
    <source>
        <strain evidence="13">ATCC 90039 / CBS 2479 / JCM 2466 / KCTC 7840 / NCYC 2677 / UAMH 7654</strain>
    </source>
</reference>
<feature type="compositionally biased region" description="Pro residues" evidence="10">
    <location>
        <begin position="78"/>
        <end position="91"/>
    </location>
</feature>
<evidence type="ECO:0000256" key="10">
    <source>
        <dbReference type="SAM" id="MobiDB-lite"/>
    </source>
</evidence>
<comment type="caution">
    <text evidence="12">The sequence shown here is derived from an EMBL/GenBank/DDBJ whole genome shotgun (WGS) entry which is preliminary data.</text>
</comment>
<evidence type="ECO:0000256" key="2">
    <source>
        <dbReference type="ARBA" id="ARBA00013064"/>
    </source>
</evidence>
<dbReference type="HOGENOM" id="CLU_424003_0_0_1"/>
<gene>
    <name evidence="12" type="ORF">A1Q1_04572</name>
</gene>
<dbReference type="Pfam" id="PF00581">
    <property type="entry name" value="Rhodanese"/>
    <property type="match status" value="1"/>
</dbReference>
<comment type="catalytic activity">
    <reaction evidence="8">
        <text>O-phospho-L-tyrosyl-[protein] + H2O = L-tyrosyl-[protein] + phosphate</text>
        <dbReference type="Rhea" id="RHEA:10684"/>
        <dbReference type="Rhea" id="RHEA-COMP:10136"/>
        <dbReference type="Rhea" id="RHEA-COMP:20101"/>
        <dbReference type="ChEBI" id="CHEBI:15377"/>
        <dbReference type="ChEBI" id="CHEBI:43474"/>
        <dbReference type="ChEBI" id="CHEBI:46858"/>
        <dbReference type="ChEBI" id="CHEBI:61978"/>
        <dbReference type="EC" id="3.1.3.48"/>
    </reaction>
</comment>
<evidence type="ECO:0000256" key="3">
    <source>
        <dbReference type="ARBA" id="ARBA00022618"/>
    </source>
</evidence>
<dbReference type="PANTHER" id="PTHR10828">
    <property type="entry name" value="M-PHASE INDUCER PHOSPHATASE DUAL SPECIFICITY PHOSPHATASE CDC25"/>
    <property type="match status" value="1"/>
</dbReference>
<keyword evidence="5" id="KW-0378">Hydrolase</keyword>
<feature type="region of interest" description="Disordered" evidence="10">
    <location>
        <begin position="53"/>
        <end position="115"/>
    </location>
</feature>
<dbReference type="GO" id="GO:0010971">
    <property type="term" value="P:positive regulation of G2/M transition of mitotic cell cycle"/>
    <property type="evidence" value="ECO:0007669"/>
    <property type="project" value="TreeGrafter"/>
</dbReference>
<accession>J5TRH7</accession>
<dbReference type="SUPFAM" id="SSF52821">
    <property type="entry name" value="Rhodanese/Cell cycle control phosphatase"/>
    <property type="match status" value="1"/>
</dbReference>
<dbReference type="PRINTS" id="PR00716">
    <property type="entry name" value="MPIPHPHTASE"/>
</dbReference>
<evidence type="ECO:0000313" key="12">
    <source>
        <dbReference type="EMBL" id="EJT52361.1"/>
    </source>
</evidence>
<feature type="region of interest" description="Disordered" evidence="10">
    <location>
        <begin position="15"/>
        <end position="40"/>
    </location>
</feature>
<evidence type="ECO:0000313" key="13">
    <source>
        <dbReference type="Proteomes" id="UP000002748"/>
    </source>
</evidence>
<feature type="domain" description="Rhodanese" evidence="11">
    <location>
        <begin position="412"/>
        <end position="534"/>
    </location>
</feature>
<evidence type="ECO:0000256" key="1">
    <source>
        <dbReference type="ARBA" id="ARBA00011065"/>
    </source>
</evidence>
<dbReference type="PANTHER" id="PTHR10828:SF17">
    <property type="entry name" value="PROTEIN-TYROSINE-PHOSPHATASE"/>
    <property type="match status" value="1"/>
</dbReference>
<dbReference type="SMART" id="SM00450">
    <property type="entry name" value="RHOD"/>
    <property type="match status" value="1"/>
</dbReference>
<dbReference type="FunFam" id="3.40.250.10:FF:000021">
    <property type="entry name" value="M-phase inducer phosphatase cdc-25.2"/>
    <property type="match status" value="1"/>
</dbReference>
<dbReference type="OrthoDB" id="26523at2759"/>
<feature type="compositionally biased region" description="Low complexity" evidence="10">
    <location>
        <begin position="20"/>
        <end position="29"/>
    </location>
</feature>
<organism evidence="12 13">
    <name type="scientific">Trichosporon asahii var. asahii (strain ATCC 90039 / CBS 2479 / JCM 2466 / KCTC 7840 / NBRC 103889/ NCYC 2677 / UAMH 7654)</name>
    <name type="common">Yeast</name>
    <dbReference type="NCBI Taxonomy" id="1186058"/>
    <lineage>
        <taxon>Eukaryota</taxon>
        <taxon>Fungi</taxon>
        <taxon>Dikarya</taxon>
        <taxon>Basidiomycota</taxon>
        <taxon>Agaricomycotina</taxon>
        <taxon>Tremellomycetes</taxon>
        <taxon>Trichosporonales</taxon>
        <taxon>Trichosporonaceae</taxon>
        <taxon>Trichosporon</taxon>
    </lineage>
</organism>
<dbReference type="InterPro" id="IPR036873">
    <property type="entry name" value="Rhodanese-like_dom_sf"/>
</dbReference>
<sequence length="646" mass="69617">MAAFSSSPLVESFTINQLHSPSLSPSVSPGPSPTKTEVDFPADVDQSFNSSMTFTVADSPPLPSPDDLNSGKFSKAMLPPPPPFALAPPRRPMAKSGAGLKPTASASDAFSTRPFATTRTFGRELSLNARPLATAGIKGKSPMSSSKHEISPSAPHLESPMPKVRGAEAMDVDTPASKRIGQSPMSVEESPGLGSFFCESPAAPMLAAAKRKALVGSCSSSPSSSPSASRRSRDGKVASTSTLLFGAGNRRSAPYAKRPPLNPLTSVEGPRPGQANSAYPILCGGTKRSGMPSIRRAFSVCDQQQPGLDLSEDESEIEGSPSVQAVNKRHARMASVGIRATNGSPCKPMRLSYVESRDKTAVRPETQPGGFLSRSEELQGKILPCHLTKGDGLARITPQVMKDVIDGKYAAKMKKYYVFDCRFDYEFEAGHIDGAVHVPNLSAIDELLLSADKGISDGPLPTPARSGEGDTTQQTVLIFHCEFSLCRGPEYAKFLRQNDRNMNTQNFPKVHYPEVYILEGGYCDFFKQFPNQCEPRAYVAMDDPHYQDRCEVEYGRFRKWSRSRSYSGQTAKQASSTRVLAEPLSFAPAGRRFGNAIAEENEPDSSPLARGVLQAPAQIFGSTKVRTFKRTGLQRFASCADAQLAL</sequence>
<dbReference type="GeneID" id="25988085"/>
<comment type="similarity">
    <text evidence="1">Belongs to the MPI phosphatase family.</text>
</comment>
<feature type="compositionally biased region" description="Polar residues" evidence="10">
    <location>
        <begin position="104"/>
        <end position="115"/>
    </location>
</feature>
<dbReference type="Gene3D" id="3.40.250.10">
    <property type="entry name" value="Rhodanese-like domain"/>
    <property type="match status" value="1"/>
</dbReference>
<dbReference type="GO" id="GO:0005737">
    <property type="term" value="C:cytoplasm"/>
    <property type="evidence" value="ECO:0007669"/>
    <property type="project" value="TreeGrafter"/>
</dbReference>
<keyword evidence="4" id="KW-0498">Mitosis</keyword>
<name>J5TRH7_TRIAS</name>
<dbReference type="VEuPathDB" id="FungiDB:A1Q1_04572"/>
<dbReference type="GO" id="GO:0000086">
    <property type="term" value="P:G2/M transition of mitotic cell cycle"/>
    <property type="evidence" value="ECO:0007669"/>
    <property type="project" value="TreeGrafter"/>
</dbReference>
<dbReference type="GO" id="GO:0005634">
    <property type="term" value="C:nucleus"/>
    <property type="evidence" value="ECO:0007669"/>
    <property type="project" value="TreeGrafter"/>
</dbReference>
<keyword evidence="7" id="KW-0131">Cell cycle</keyword>
<evidence type="ECO:0000256" key="7">
    <source>
        <dbReference type="ARBA" id="ARBA00023306"/>
    </source>
</evidence>
<dbReference type="InterPro" id="IPR000751">
    <property type="entry name" value="MPI_Phosphatase"/>
</dbReference>
<dbReference type="GO" id="GO:0004725">
    <property type="term" value="F:protein tyrosine phosphatase activity"/>
    <property type="evidence" value="ECO:0007669"/>
    <property type="project" value="UniProtKB-EC"/>
</dbReference>
<feature type="compositionally biased region" description="Low complexity" evidence="10">
    <location>
        <begin position="217"/>
        <end position="229"/>
    </location>
</feature>
<evidence type="ECO:0000256" key="8">
    <source>
        <dbReference type="ARBA" id="ARBA00051722"/>
    </source>
</evidence>
<feature type="region of interest" description="Disordered" evidence="10">
    <location>
        <begin position="209"/>
        <end position="276"/>
    </location>
</feature>
<evidence type="ECO:0000256" key="6">
    <source>
        <dbReference type="ARBA" id="ARBA00022912"/>
    </source>
</evidence>
<dbReference type="KEGG" id="tasa:A1Q1_04572"/>
<dbReference type="PROSITE" id="PS50206">
    <property type="entry name" value="RHODANESE_3"/>
    <property type="match status" value="1"/>
</dbReference>
<evidence type="ECO:0000259" key="11">
    <source>
        <dbReference type="PROSITE" id="PS50206"/>
    </source>
</evidence>
<evidence type="ECO:0000256" key="4">
    <source>
        <dbReference type="ARBA" id="ARBA00022776"/>
    </source>
</evidence>
<dbReference type="RefSeq" id="XP_014183480.1">
    <property type="nucleotide sequence ID" value="XM_014328005.1"/>
</dbReference>
<dbReference type="EC" id="3.1.3.48" evidence="2"/>
<dbReference type="Proteomes" id="UP000002748">
    <property type="component" value="Unassembled WGS sequence"/>
</dbReference>
<proteinExistence type="inferred from homology"/>
<dbReference type="GO" id="GO:0110032">
    <property type="term" value="P:positive regulation of G2/MI transition of meiotic cell cycle"/>
    <property type="evidence" value="ECO:0007669"/>
    <property type="project" value="TreeGrafter"/>
</dbReference>
<keyword evidence="6" id="KW-0904">Protein phosphatase</keyword>
<feature type="region of interest" description="Disordered" evidence="10">
    <location>
        <begin position="135"/>
        <end position="162"/>
    </location>
</feature>
<dbReference type="AlphaFoldDB" id="J5TRH7"/>
<protein>
    <recommendedName>
        <fullName evidence="9">M-phase inducer phosphatase</fullName>
        <ecNumber evidence="2">3.1.3.48</ecNumber>
    </recommendedName>
</protein>